<accession>A0A5J5CAB7</accession>
<dbReference type="Pfam" id="PF21733">
    <property type="entry name" value="Death_3"/>
    <property type="match status" value="1"/>
</dbReference>
<proteinExistence type="predicted"/>
<name>A0A5J5CAB7_9PERO</name>
<evidence type="ECO:0000313" key="3">
    <source>
        <dbReference type="Proteomes" id="UP000327493"/>
    </source>
</evidence>
<dbReference type="InterPro" id="IPR048522">
    <property type="entry name" value="Death_3_fish"/>
</dbReference>
<dbReference type="Proteomes" id="UP000327493">
    <property type="component" value="Unassembled WGS sequence"/>
</dbReference>
<dbReference type="EMBL" id="VOFY01002859">
    <property type="protein sequence ID" value="KAA8577436.1"/>
    <property type="molecule type" value="Genomic_DNA"/>
</dbReference>
<gene>
    <name evidence="2" type="ORF">FQN60_004523</name>
</gene>
<feature type="non-terminal residue" evidence="2">
    <location>
        <position position="108"/>
    </location>
</feature>
<sequence>MSRRQLLHHRVRRAELHAAQRLRGCGAEADSGDYLKEIIPAFFIHHKMNARRLRQVVHNLPSEDGKRQGGASGLNQSELHARINSWVASASANQIRQLPGILTQTGAT</sequence>
<feature type="domain" description="Death" evidence="1">
    <location>
        <begin position="25"/>
        <end position="106"/>
    </location>
</feature>
<comment type="caution">
    <text evidence="2">The sequence shown here is derived from an EMBL/GenBank/DDBJ whole genome shotgun (WGS) entry which is preliminary data.</text>
</comment>
<organism evidence="2 3">
    <name type="scientific">Etheostoma spectabile</name>
    <name type="common">orangethroat darter</name>
    <dbReference type="NCBI Taxonomy" id="54343"/>
    <lineage>
        <taxon>Eukaryota</taxon>
        <taxon>Metazoa</taxon>
        <taxon>Chordata</taxon>
        <taxon>Craniata</taxon>
        <taxon>Vertebrata</taxon>
        <taxon>Euteleostomi</taxon>
        <taxon>Actinopterygii</taxon>
        <taxon>Neopterygii</taxon>
        <taxon>Teleostei</taxon>
        <taxon>Neoteleostei</taxon>
        <taxon>Acanthomorphata</taxon>
        <taxon>Eupercaria</taxon>
        <taxon>Perciformes</taxon>
        <taxon>Percoidei</taxon>
        <taxon>Percidae</taxon>
        <taxon>Etheostomatinae</taxon>
        <taxon>Etheostoma</taxon>
    </lineage>
</organism>
<keyword evidence="3" id="KW-1185">Reference proteome</keyword>
<protein>
    <recommendedName>
        <fullName evidence="1">Death domain-containing protein</fullName>
    </recommendedName>
</protein>
<dbReference type="AlphaFoldDB" id="A0A5J5CAB7"/>
<evidence type="ECO:0000259" key="1">
    <source>
        <dbReference type="Pfam" id="PF21733"/>
    </source>
</evidence>
<evidence type="ECO:0000313" key="2">
    <source>
        <dbReference type="EMBL" id="KAA8577436.1"/>
    </source>
</evidence>
<reference evidence="2 3" key="1">
    <citation type="submission" date="2019-08" db="EMBL/GenBank/DDBJ databases">
        <title>A chromosome-level genome assembly, high-density linkage maps, and genome scans reveal the genomic architecture of hybrid incompatibilities underlying speciation via character displacement in darters (Percidae: Etheostominae).</title>
        <authorList>
            <person name="Moran R.L."/>
            <person name="Catchen J.M."/>
            <person name="Fuller R.C."/>
        </authorList>
    </citation>
    <scope>NUCLEOTIDE SEQUENCE [LARGE SCALE GENOMIC DNA]</scope>
    <source>
        <strain evidence="2">EspeVRDwgs_2016</strain>
        <tissue evidence="2">Muscle</tissue>
    </source>
</reference>